<keyword evidence="4" id="KW-1185">Reference proteome</keyword>
<feature type="compositionally biased region" description="Basic and acidic residues" evidence="1">
    <location>
        <begin position="137"/>
        <end position="168"/>
    </location>
</feature>
<feature type="compositionally biased region" description="Basic residues" evidence="1">
    <location>
        <begin position="92"/>
        <end position="104"/>
    </location>
</feature>
<gene>
    <name evidence="3" type="ORF">HKI87_05g35340</name>
</gene>
<protein>
    <submittedName>
        <fullName evidence="3">G-patch domain-containing protein</fullName>
    </submittedName>
</protein>
<name>A0AAX4P7C4_9CHLO</name>
<feature type="domain" description="G-patch" evidence="2">
    <location>
        <begin position="20"/>
        <end position="71"/>
    </location>
</feature>
<dbReference type="SMART" id="SM00443">
    <property type="entry name" value="G_patch"/>
    <property type="match status" value="1"/>
</dbReference>
<feature type="compositionally biased region" description="Basic residues" evidence="1">
    <location>
        <begin position="192"/>
        <end position="205"/>
    </location>
</feature>
<dbReference type="PANTHER" id="PTHR23149:SF9">
    <property type="entry name" value="G PATCH DOMAIN-CONTAINING PROTEIN 4"/>
    <property type="match status" value="1"/>
</dbReference>
<dbReference type="InterPro" id="IPR050656">
    <property type="entry name" value="PINX1"/>
</dbReference>
<accession>A0AAX4P7C4</accession>
<organism evidence="3 4">
    <name type="scientific">Chloropicon roscoffensis</name>
    <dbReference type="NCBI Taxonomy" id="1461544"/>
    <lineage>
        <taxon>Eukaryota</taxon>
        <taxon>Viridiplantae</taxon>
        <taxon>Chlorophyta</taxon>
        <taxon>Chloropicophyceae</taxon>
        <taxon>Chloropicales</taxon>
        <taxon>Chloropicaceae</taxon>
        <taxon>Chloropicon</taxon>
    </lineage>
</organism>
<feature type="compositionally biased region" description="Basic residues" evidence="1">
    <location>
        <begin position="311"/>
        <end position="328"/>
    </location>
</feature>
<reference evidence="3 4" key="1">
    <citation type="submission" date="2024-03" db="EMBL/GenBank/DDBJ databases">
        <title>Complete genome sequence of the green alga Chloropicon roscoffensis RCC1871.</title>
        <authorList>
            <person name="Lemieux C."/>
            <person name="Pombert J.-F."/>
            <person name="Otis C."/>
            <person name="Turmel M."/>
        </authorList>
    </citation>
    <scope>NUCLEOTIDE SEQUENCE [LARGE SCALE GENOMIC DNA]</scope>
    <source>
        <strain evidence="3 4">RCC1871</strain>
    </source>
</reference>
<proteinExistence type="predicted"/>
<dbReference type="InterPro" id="IPR000467">
    <property type="entry name" value="G_patch_dom"/>
</dbReference>
<feature type="compositionally biased region" description="Basic residues" evidence="1">
    <location>
        <begin position="112"/>
        <end position="121"/>
    </location>
</feature>
<dbReference type="Proteomes" id="UP001472866">
    <property type="component" value="Chromosome 05"/>
</dbReference>
<feature type="region of interest" description="Disordered" evidence="1">
    <location>
        <begin position="89"/>
        <end position="216"/>
    </location>
</feature>
<evidence type="ECO:0000256" key="1">
    <source>
        <dbReference type="SAM" id="MobiDB-lite"/>
    </source>
</evidence>
<dbReference type="GO" id="GO:0003676">
    <property type="term" value="F:nucleic acid binding"/>
    <property type="evidence" value="ECO:0007669"/>
    <property type="project" value="InterPro"/>
</dbReference>
<dbReference type="EMBL" id="CP151505">
    <property type="protein sequence ID" value="WZN61998.1"/>
    <property type="molecule type" value="Genomic_DNA"/>
</dbReference>
<dbReference type="Pfam" id="PF01585">
    <property type="entry name" value="G-patch"/>
    <property type="match status" value="1"/>
</dbReference>
<dbReference type="GO" id="GO:0005730">
    <property type="term" value="C:nucleolus"/>
    <property type="evidence" value="ECO:0007669"/>
    <property type="project" value="TreeGrafter"/>
</dbReference>
<dbReference type="PROSITE" id="PS50174">
    <property type="entry name" value="G_PATCH"/>
    <property type="match status" value="1"/>
</dbReference>
<feature type="region of interest" description="Disordered" evidence="1">
    <location>
        <begin position="303"/>
        <end position="328"/>
    </location>
</feature>
<dbReference type="AlphaFoldDB" id="A0AAX4P7C4"/>
<dbReference type="PANTHER" id="PTHR23149">
    <property type="entry name" value="G PATCH DOMAIN CONTAINING PROTEIN"/>
    <property type="match status" value="1"/>
</dbReference>
<evidence type="ECO:0000313" key="3">
    <source>
        <dbReference type="EMBL" id="WZN61998.1"/>
    </source>
</evidence>
<sequence>MKLPSWHASGDRDKAWKNSMGGLGRRLLASMGWKEGQTLGKRGNENGLVKCLQPDAEDLEKRVMGIGADKSIHSSNWWEQAFNTAAVSIVGKKSKSKSSSKKRKAEKEAKKKEGKKIKSKSKTKENRDGTETSATADELRIVDSLSKDSWGRWGGREGKMERIRRQEQEFLASQGERDSAPSSEGEEERKKEAKRRRKAEKKRSRSSAAAQSLNQIERCDAKSKAYSLESWWGHKVFSFSGVLGRLERQEGDDEASGAPRDERDQVKAFFKAKENAAQGKAGIGSQFLDIKLGEEYRGQKLTFAEGDAGKTKSKKTKSEKKSNKGKKK</sequence>
<evidence type="ECO:0000259" key="2">
    <source>
        <dbReference type="PROSITE" id="PS50174"/>
    </source>
</evidence>
<evidence type="ECO:0000313" key="4">
    <source>
        <dbReference type="Proteomes" id="UP001472866"/>
    </source>
</evidence>